<feature type="compositionally biased region" description="Polar residues" evidence="4">
    <location>
        <begin position="1"/>
        <end position="17"/>
    </location>
</feature>
<feature type="region of interest" description="Disordered" evidence="4">
    <location>
        <begin position="1"/>
        <end position="30"/>
    </location>
</feature>
<dbReference type="InterPro" id="IPR014757">
    <property type="entry name" value="Tscrpt_reg_IclR_C"/>
</dbReference>
<evidence type="ECO:0000256" key="4">
    <source>
        <dbReference type="SAM" id="MobiDB-lite"/>
    </source>
</evidence>
<dbReference type="Pfam" id="PF01614">
    <property type="entry name" value="IclR_C"/>
    <property type="match status" value="1"/>
</dbReference>
<dbReference type="SMART" id="SM00346">
    <property type="entry name" value="HTH_ICLR"/>
    <property type="match status" value="1"/>
</dbReference>
<keyword evidence="3" id="KW-0804">Transcription</keyword>
<dbReference type="AlphaFoldDB" id="A0A4S8ETK0"/>
<dbReference type="Proteomes" id="UP000308917">
    <property type="component" value="Unassembled WGS sequence"/>
</dbReference>
<feature type="domain" description="IclR-ED" evidence="6">
    <location>
        <begin position="100"/>
        <end position="289"/>
    </location>
</feature>
<evidence type="ECO:0000313" key="8">
    <source>
        <dbReference type="Proteomes" id="UP000308917"/>
    </source>
</evidence>
<dbReference type="GO" id="GO:0003700">
    <property type="term" value="F:DNA-binding transcription factor activity"/>
    <property type="evidence" value="ECO:0007669"/>
    <property type="project" value="TreeGrafter"/>
</dbReference>
<dbReference type="PROSITE" id="PS51078">
    <property type="entry name" value="ICLR_ED"/>
    <property type="match status" value="1"/>
</dbReference>
<dbReference type="RefSeq" id="WP_136574709.1">
    <property type="nucleotide sequence ID" value="NZ_STFG01000027.1"/>
</dbReference>
<keyword evidence="8" id="KW-1185">Reference proteome</keyword>
<protein>
    <submittedName>
        <fullName evidence="7">IclR family transcriptional regulator</fullName>
    </submittedName>
</protein>
<keyword evidence="1" id="KW-0805">Transcription regulation</keyword>
<evidence type="ECO:0000256" key="2">
    <source>
        <dbReference type="ARBA" id="ARBA00023125"/>
    </source>
</evidence>
<dbReference type="PANTHER" id="PTHR30136:SF34">
    <property type="entry name" value="TRANSCRIPTIONAL REGULATOR"/>
    <property type="match status" value="1"/>
</dbReference>
<dbReference type="Gene3D" id="1.10.10.10">
    <property type="entry name" value="Winged helix-like DNA-binding domain superfamily/Winged helix DNA-binding domain"/>
    <property type="match status" value="1"/>
</dbReference>
<dbReference type="InterPro" id="IPR029016">
    <property type="entry name" value="GAF-like_dom_sf"/>
</dbReference>
<dbReference type="PROSITE" id="PS51077">
    <property type="entry name" value="HTH_ICLR"/>
    <property type="match status" value="1"/>
</dbReference>
<evidence type="ECO:0000259" key="5">
    <source>
        <dbReference type="PROSITE" id="PS51077"/>
    </source>
</evidence>
<dbReference type="InterPro" id="IPR005471">
    <property type="entry name" value="Tscrpt_reg_IclR_N"/>
</dbReference>
<dbReference type="OrthoDB" id="9807558at2"/>
<dbReference type="GO" id="GO:0045892">
    <property type="term" value="P:negative regulation of DNA-templated transcription"/>
    <property type="evidence" value="ECO:0007669"/>
    <property type="project" value="TreeGrafter"/>
</dbReference>
<accession>A0A4S8ETK0</accession>
<dbReference type="SUPFAM" id="SSF46785">
    <property type="entry name" value="Winged helix' DNA-binding domain"/>
    <property type="match status" value="1"/>
</dbReference>
<dbReference type="InterPro" id="IPR050707">
    <property type="entry name" value="HTH_MetabolicPath_Reg"/>
</dbReference>
<dbReference type="PANTHER" id="PTHR30136">
    <property type="entry name" value="HELIX-TURN-HELIX TRANSCRIPTIONAL REGULATOR, ICLR FAMILY"/>
    <property type="match status" value="1"/>
</dbReference>
<reference evidence="7 8" key="1">
    <citation type="journal article" date="2015" name="Antonie Van Leeuwenhoek">
        <title>Lampropedia puyangensis sp. nov., isolated from symptomatic bark of Populus ? euramericana canker and emended description of Lampropedia hyalina (Ehrenberg 1832) Lee et al. 2004.</title>
        <authorList>
            <person name="Li Y."/>
            <person name="Wang T."/>
            <person name="Piao C.G."/>
            <person name="Wang L.F."/>
            <person name="Tian G.Z."/>
            <person name="Zhu T.H."/>
            <person name="Guo M.W."/>
        </authorList>
    </citation>
    <scope>NUCLEOTIDE SEQUENCE [LARGE SCALE GENOMIC DNA]</scope>
    <source>
        <strain evidence="7 8">2-bin</strain>
    </source>
</reference>
<dbReference type="GO" id="GO:0003677">
    <property type="term" value="F:DNA binding"/>
    <property type="evidence" value="ECO:0007669"/>
    <property type="project" value="UniProtKB-KW"/>
</dbReference>
<dbReference type="Gene3D" id="3.30.450.40">
    <property type="match status" value="1"/>
</dbReference>
<comment type="caution">
    <text evidence="7">The sequence shown here is derived from an EMBL/GenBank/DDBJ whole genome shotgun (WGS) entry which is preliminary data.</text>
</comment>
<evidence type="ECO:0000313" key="7">
    <source>
        <dbReference type="EMBL" id="THT97570.1"/>
    </source>
</evidence>
<dbReference type="SUPFAM" id="SSF55781">
    <property type="entry name" value="GAF domain-like"/>
    <property type="match status" value="1"/>
</dbReference>
<organism evidence="7 8">
    <name type="scientific">Lampropedia puyangensis</name>
    <dbReference type="NCBI Taxonomy" id="1330072"/>
    <lineage>
        <taxon>Bacteria</taxon>
        <taxon>Pseudomonadati</taxon>
        <taxon>Pseudomonadota</taxon>
        <taxon>Betaproteobacteria</taxon>
        <taxon>Burkholderiales</taxon>
        <taxon>Comamonadaceae</taxon>
        <taxon>Lampropedia</taxon>
    </lineage>
</organism>
<dbReference type="EMBL" id="STFG01000027">
    <property type="protein sequence ID" value="THT97570.1"/>
    <property type="molecule type" value="Genomic_DNA"/>
</dbReference>
<evidence type="ECO:0000256" key="3">
    <source>
        <dbReference type="ARBA" id="ARBA00023163"/>
    </source>
</evidence>
<proteinExistence type="predicted"/>
<dbReference type="InterPro" id="IPR036390">
    <property type="entry name" value="WH_DNA-bd_sf"/>
</dbReference>
<dbReference type="InterPro" id="IPR036388">
    <property type="entry name" value="WH-like_DNA-bd_sf"/>
</dbReference>
<feature type="domain" description="HTH iclR-type" evidence="5">
    <location>
        <begin position="39"/>
        <end position="99"/>
    </location>
</feature>
<dbReference type="Pfam" id="PF09339">
    <property type="entry name" value="HTH_IclR"/>
    <property type="match status" value="1"/>
</dbReference>
<evidence type="ECO:0000259" key="6">
    <source>
        <dbReference type="PROSITE" id="PS51078"/>
    </source>
</evidence>
<evidence type="ECO:0000256" key="1">
    <source>
        <dbReference type="ARBA" id="ARBA00023015"/>
    </source>
</evidence>
<keyword evidence="2" id="KW-0238">DNA-binding</keyword>
<sequence length="289" mass="31440">MTSSNIPKAQATHTPQQGDEPWREEPPLLDAPVAPRDFVDALARGLALLESFGTERQKLNATQAAARAGLTRAAARRHLLTLTALGYLESDGHAFWLGPKVLRFSGSYLASARLPRLVQPTLALLHAQSHESHSVVVRDQQEVVIIARSGSPQRTGPMLAHGLHLGARLPLHATSTGRVLLAGLSDTELHHWLSAAAKAGLLRLTPQTVIEPERLQELVQRTRREGYSLTSQEHERGICALAVPLQDMQGRTHAALNVVVSAKPQAEKTLLQHHLPLLQAAAEPLRSML</sequence>
<name>A0A4S8ETK0_9BURK</name>
<gene>
    <name evidence="7" type="ORF">E9531_15635</name>
</gene>